<dbReference type="InterPro" id="IPR046864">
    <property type="entry name" value="VasX_N"/>
</dbReference>
<name>A0A107EKV1_9BURK</name>
<evidence type="ECO:0000313" key="4">
    <source>
        <dbReference type="Proteomes" id="UP000062998"/>
    </source>
</evidence>
<dbReference type="Pfam" id="PF20249">
    <property type="entry name" value="VasX_N"/>
    <property type="match status" value="1"/>
</dbReference>
<feature type="transmembrane region" description="Helical" evidence="1">
    <location>
        <begin position="792"/>
        <end position="814"/>
    </location>
</feature>
<dbReference type="NCBIfam" id="NF041559">
    <property type="entry name" value="BTH_I2691_fam"/>
    <property type="match status" value="1"/>
</dbReference>
<accession>A0A107EKV1</accession>
<keyword evidence="1" id="KW-0812">Transmembrane</keyword>
<reference evidence="3 4" key="1">
    <citation type="submission" date="2015-11" db="EMBL/GenBank/DDBJ databases">
        <title>Expanding the genomic diversity of Burkholderia species for the development of highly accurate diagnostics.</title>
        <authorList>
            <person name="Sahl J."/>
            <person name="Keim P."/>
            <person name="Wagner D."/>
        </authorList>
    </citation>
    <scope>NUCLEOTIDE SEQUENCE [LARGE SCALE GENOMIC DNA]</scope>
    <source>
        <strain evidence="3 4">MSMB2167WGS</strain>
    </source>
</reference>
<feature type="domain" description="Toxin VasX N-terminal region" evidence="2">
    <location>
        <begin position="2"/>
        <end position="163"/>
    </location>
</feature>
<evidence type="ECO:0000259" key="2">
    <source>
        <dbReference type="Pfam" id="PF20249"/>
    </source>
</evidence>
<dbReference type="InterPro" id="IPR048126">
    <property type="entry name" value="Toxin_VasX"/>
</dbReference>
<dbReference type="CDD" id="cd20707">
    <property type="entry name" value="MIX_III"/>
    <property type="match status" value="1"/>
</dbReference>
<dbReference type="AlphaFoldDB" id="A0A107EKV1"/>
<protein>
    <recommendedName>
        <fullName evidence="2">Toxin VasX N-terminal region domain-containing protein</fullName>
    </recommendedName>
</protein>
<proteinExistence type="predicted"/>
<comment type="caution">
    <text evidence="3">The sequence shown here is derived from an EMBL/GenBank/DDBJ whole genome shotgun (WGS) entry which is preliminary data.</text>
</comment>
<feature type="transmembrane region" description="Helical" evidence="1">
    <location>
        <begin position="757"/>
        <end position="780"/>
    </location>
</feature>
<keyword evidence="1" id="KW-1133">Transmembrane helix</keyword>
<keyword evidence="1" id="KW-0472">Membrane</keyword>
<feature type="transmembrane region" description="Helical" evidence="1">
    <location>
        <begin position="820"/>
        <end position="846"/>
    </location>
</feature>
<dbReference type="Proteomes" id="UP000062998">
    <property type="component" value="Unassembled WGS sequence"/>
</dbReference>
<dbReference type="EMBL" id="LPIX01000111">
    <property type="protein sequence ID" value="KWD92312.1"/>
    <property type="molecule type" value="Genomic_DNA"/>
</dbReference>
<gene>
    <name evidence="3" type="ORF">WL73_29445</name>
</gene>
<evidence type="ECO:0000313" key="3">
    <source>
        <dbReference type="EMBL" id="KWD92312.1"/>
    </source>
</evidence>
<evidence type="ECO:0000256" key="1">
    <source>
        <dbReference type="SAM" id="Phobius"/>
    </source>
</evidence>
<sequence length="885" mass="97154">MPILLTRYGIAPEKTFMAGPGKPPAGKAAPKAAATVGDPTPAIPLGKTTEAHYTVRSLRGGYVYVYYEVSKSWEAYAADNEGRLTSVSLDGYMPPQAWPFHAACARNMQKVANASLLTILDPKTAGKVWFGFSDAWWTVAVRKDNESESVRRHHMRCIDVGGWYNDNQPAKVPAHASAMTNVDAVVADYAMSGDDCRRLFFWSPFPGLRHDGLQIPRAHALKVESQRLLKDKGLVVVLDDPVAILQEISAYIDKRWYSFMSQNDAKDPLHPGETWRRKSALSSALDVLKQRVEREAEASVYGDARAAHENIEWLDGGDGRRVYNVALSSPDYRKLAQPILDEKVSQADLDMARKKRWGAYAKLFDPAQREAFEKRYEAASALYDAEYTAPLANAHAAWLRSAKLHAVFDHHFDMHDINSGVAFSGVALSCMRGTGGLGACMQVYSDWYEQPIDRSPIWRAKLLNHQPLLHAVDSVSGSADSPFTNVDNWINLSVVYSTAVEKIKARGAALSAPGTRANAIESVDVLPALLQELGVLPMTRLTKGGKAGTALLATLGMRAGQPVRWVQVVGTRRDFFMSVMEVIQASQKKRGISLGNLQYSLKDQLRTFGIEGVALDEKIQFWTVVFDEQAQRDLANQRVPPAQRGDALGKTLKVVTVEEFRKSTLARTVEFATRPGSLAGVGLLLCCLGLQQAGGADASMKHLQTRAVMKIAALYSAGAGSLLELVRVGAKAVKEAKERRIPLLSPWLSARLGERGFMIWEGLGGVAVGVGTIILGLIDLQNAIESEKRKQPGMLVLYAINSGSEFAVGGYTAAIGVRLIIWRVVTGFSPIIFWLAAVIFVASIIIEVEKDPPTMDWVRQCLWGKENNYKNEAEELDNFDKALIG</sequence>
<dbReference type="OrthoDB" id="8664525at2"/>
<organism evidence="3 4">
    <name type="scientific">Burkholderia ubonensis</name>
    <dbReference type="NCBI Taxonomy" id="101571"/>
    <lineage>
        <taxon>Bacteria</taxon>
        <taxon>Pseudomonadati</taxon>
        <taxon>Pseudomonadota</taxon>
        <taxon>Betaproteobacteria</taxon>
        <taxon>Burkholderiales</taxon>
        <taxon>Burkholderiaceae</taxon>
        <taxon>Burkholderia</taxon>
        <taxon>Burkholderia cepacia complex</taxon>
    </lineage>
</organism>